<name>A0A4Q4KJ32_9FLAO</name>
<dbReference type="Proteomes" id="UP000293952">
    <property type="component" value="Unassembled WGS sequence"/>
</dbReference>
<dbReference type="GO" id="GO:0005975">
    <property type="term" value="P:carbohydrate metabolic process"/>
    <property type="evidence" value="ECO:0007669"/>
    <property type="project" value="InterPro"/>
</dbReference>
<gene>
    <name evidence="4" type="ORF">ERX46_10010</name>
</gene>
<evidence type="ECO:0000313" key="5">
    <source>
        <dbReference type="Proteomes" id="UP000293952"/>
    </source>
</evidence>
<feature type="chain" id="PRO_5020750056" evidence="2">
    <location>
        <begin position="23"/>
        <end position="685"/>
    </location>
</feature>
<dbReference type="Gene3D" id="3.40.50.880">
    <property type="match status" value="1"/>
</dbReference>
<reference evidence="4 5" key="1">
    <citation type="submission" date="2019-02" db="EMBL/GenBank/DDBJ databases">
        <title>Genome sequence of the sea-ice species Brumimicrobium glaciale.</title>
        <authorList>
            <person name="Bowman J.P."/>
        </authorList>
    </citation>
    <scope>NUCLEOTIDE SEQUENCE [LARGE SCALE GENOMIC DNA]</scope>
    <source>
        <strain evidence="4 5">IC156</strain>
    </source>
</reference>
<proteinExistence type="predicted"/>
<dbReference type="InterPro" id="IPR029062">
    <property type="entry name" value="Class_I_gatase-like"/>
</dbReference>
<evidence type="ECO:0000256" key="1">
    <source>
        <dbReference type="ARBA" id="ARBA00022729"/>
    </source>
</evidence>
<feature type="signal peptide" evidence="2">
    <location>
        <begin position="1"/>
        <end position="22"/>
    </location>
</feature>
<dbReference type="InterPro" id="IPR011330">
    <property type="entry name" value="Glyco_hydro/deAcase_b/a-brl"/>
</dbReference>
<dbReference type="Gene3D" id="3.20.20.370">
    <property type="entry name" value="Glycoside hydrolase/deacetylase"/>
    <property type="match status" value="1"/>
</dbReference>
<dbReference type="SUPFAM" id="SSF88713">
    <property type="entry name" value="Glycoside hydrolase/deacetylase"/>
    <property type="match status" value="1"/>
</dbReference>
<sequence length="685" mass="76932">MMKYIKLSLLLLIITLSSNTWSQIDRKVCVLDMTNYNGETGTSRKLSAIRVMRLAGVPYDTTSSLAIALQYPVIITGSRIQENAFNAAEILAIDNFVSTGGVLITSSVREPDLFSLCGISNSTSSNTLFEMKWDTLSAPIFDLIDDSLEVTISLGRPSSGTSFYTRQYDLTTGTPLAFYENQEPAVVKNNYGSGAVYTFGPDFRDVLYRNQANFDVQAHRTYSNGFEPTSDVIMIVLRNIVRDHIPHTVYKHTAHNNAHSAIMLTHDVDSRTAMDTMHVFSEYQFQNGIKAHYNITTRYLSDQWMTNFYVGGYTQINKLQLDGHTLASHSVGHYPDFADINLFPMGELGNTTGNYSPNYSNGATANGSVLGEIEVSKNLLQDDFSVSIRSFRAGHLAYNDSLIRAMELTNYSYNSTYSANDVLSSFPYYAIRDRSFSADESTILEIPMTISDVYSSDPIDNSNYPEKVAIWNTVTQQYHDNFAPTTILIHPNRMYKLDAMIDYINGLPNRSEIIAFEEFGDFWRNRDSLECITEIIGNDLVVTVQSLNFVEEQSFVIDWNGSLDTVLFKDEFNTPISFEFEQLSANKRLYFQKDITANLSNEIDQTKINIYPNPNNGTFTIDASKLSGEKSIFITDLTGKIIHSSIENSDLISVSISNKNTPPGIYIVVVQNGDKVFREKIVIGR</sequence>
<dbReference type="NCBIfam" id="TIGR04183">
    <property type="entry name" value="Por_Secre_tail"/>
    <property type="match status" value="1"/>
</dbReference>
<evidence type="ECO:0000256" key="2">
    <source>
        <dbReference type="SAM" id="SignalP"/>
    </source>
</evidence>
<keyword evidence="5" id="KW-1185">Reference proteome</keyword>
<dbReference type="OrthoDB" id="1433593at2"/>
<evidence type="ECO:0000259" key="3">
    <source>
        <dbReference type="Pfam" id="PF18962"/>
    </source>
</evidence>
<dbReference type="Pfam" id="PF18962">
    <property type="entry name" value="Por_Secre_tail"/>
    <property type="match status" value="1"/>
</dbReference>
<dbReference type="EMBL" id="SETE01000004">
    <property type="protein sequence ID" value="RYM33271.1"/>
    <property type="molecule type" value="Genomic_DNA"/>
</dbReference>
<accession>A0A4Q4KJ32</accession>
<feature type="domain" description="Secretion system C-terminal sorting" evidence="3">
    <location>
        <begin position="610"/>
        <end position="683"/>
    </location>
</feature>
<dbReference type="AlphaFoldDB" id="A0A4Q4KJ32"/>
<evidence type="ECO:0000313" key="4">
    <source>
        <dbReference type="EMBL" id="RYM33271.1"/>
    </source>
</evidence>
<protein>
    <submittedName>
        <fullName evidence="4">T9SS type A sorting domain-containing protein</fullName>
    </submittedName>
</protein>
<keyword evidence="1 2" id="KW-0732">Signal</keyword>
<comment type="caution">
    <text evidence="4">The sequence shown here is derived from an EMBL/GenBank/DDBJ whole genome shotgun (WGS) entry which is preliminary data.</text>
</comment>
<dbReference type="InterPro" id="IPR026444">
    <property type="entry name" value="Secre_tail"/>
</dbReference>
<organism evidence="4 5">
    <name type="scientific">Brumimicrobium glaciale</name>
    <dbReference type="NCBI Taxonomy" id="200475"/>
    <lineage>
        <taxon>Bacteria</taxon>
        <taxon>Pseudomonadati</taxon>
        <taxon>Bacteroidota</taxon>
        <taxon>Flavobacteriia</taxon>
        <taxon>Flavobacteriales</taxon>
        <taxon>Crocinitomicaceae</taxon>
        <taxon>Brumimicrobium</taxon>
    </lineage>
</organism>